<dbReference type="AlphaFoldDB" id="A0A935TG64"/>
<accession>A0A935TG64</accession>
<gene>
    <name evidence="1" type="ORF">IPK02_18215</name>
</gene>
<protein>
    <submittedName>
        <fullName evidence="1">Uncharacterized protein</fullName>
    </submittedName>
</protein>
<comment type="caution">
    <text evidence="1">The sequence shown here is derived from an EMBL/GenBank/DDBJ whole genome shotgun (WGS) entry which is preliminary data.</text>
</comment>
<proteinExistence type="predicted"/>
<organism evidence="1 2">
    <name type="scientific">Candidatus Accumulibacter affinis</name>
    <dbReference type="NCBI Taxonomy" id="2954384"/>
    <lineage>
        <taxon>Bacteria</taxon>
        <taxon>Pseudomonadati</taxon>
        <taxon>Pseudomonadota</taxon>
        <taxon>Betaproteobacteria</taxon>
        <taxon>Candidatus Accumulibacter</taxon>
    </lineage>
</organism>
<dbReference type="EMBL" id="JADJOT010000011">
    <property type="protein sequence ID" value="MBK7955717.1"/>
    <property type="molecule type" value="Genomic_DNA"/>
</dbReference>
<evidence type="ECO:0000313" key="2">
    <source>
        <dbReference type="Proteomes" id="UP000706151"/>
    </source>
</evidence>
<dbReference type="Proteomes" id="UP000706151">
    <property type="component" value="Unassembled WGS sequence"/>
</dbReference>
<sequence>MKEFYLFGRLVIVETGREGFGIRVTPICRYEVQIGFGYHELRNVGSARTLKEAGDVMWAWASDVKERYPDEELIIRVVDRKTGVEVGLVDVRSVTTIVMSGYLGKRRFVK</sequence>
<reference evidence="1 2" key="1">
    <citation type="submission" date="2020-10" db="EMBL/GenBank/DDBJ databases">
        <title>Connecting structure to function with the recovery of over 1000 high-quality activated sludge metagenome-assembled genomes encoding full-length rRNA genes using long-read sequencing.</title>
        <authorList>
            <person name="Singleton C.M."/>
            <person name="Petriglieri F."/>
            <person name="Kristensen J.M."/>
            <person name="Kirkegaard R.H."/>
            <person name="Michaelsen T.Y."/>
            <person name="Andersen M.H."/>
            <person name="Karst S.M."/>
            <person name="Dueholm M.S."/>
            <person name="Nielsen P.H."/>
            <person name="Albertsen M."/>
        </authorList>
    </citation>
    <scope>NUCLEOTIDE SEQUENCE [LARGE SCALE GENOMIC DNA]</scope>
    <source>
        <strain evidence="1">Fred_18-Q3-R57-64_BAT3C.720</strain>
    </source>
</reference>
<evidence type="ECO:0000313" key="1">
    <source>
        <dbReference type="EMBL" id="MBK7955717.1"/>
    </source>
</evidence>
<name>A0A935TG64_9PROT</name>